<dbReference type="SUPFAM" id="SSF51735">
    <property type="entry name" value="NAD(P)-binding Rossmann-fold domains"/>
    <property type="match status" value="1"/>
</dbReference>
<dbReference type="Gene3D" id="3.40.50.720">
    <property type="entry name" value="NAD(P)-binding Rossmann-like Domain"/>
    <property type="match status" value="1"/>
</dbReference>
<dbReference type="InterPro" id="IPR001509">
    <property type="entry name" value="Epimerase_deHydtase"/>
</dbReference>
<accession>X1AV59</accession>
<dbReference type="Pfam" id="PF01370">
    <property type="entry name" value="Epimerase"/>
    <property type="match status" value="1"/>
</dbReference>
<reference evidence="2" key="1">
    <citation type="journal article" date="2014" name="Front. Microbiol.">
        <title>High frequency of phylogenetically diverse reductive dehalogenase-homologous genes in deep subseafloor sedimentary metagenomes.</title>
        <authorList>
            <person name="Kawai M."/>
            <person name="Futagami T."/>
            <person name="Toyoda A."/>
            <person name="Takaki Y."/>
            <person name="Nishi S."/>
            <person name="Hori S."/>
            <person name="Arai W."/>
            <person name="Tsubouchi T."/>
            <person name="Morono Y."/>
            <person name="Uchiyama I."/>
            <person name="Ito T."/>
            <person name="Fujiyama A."/>
            <person name="Inagaki F."/>
            <person name="Takami H."/>
        </authorList>
    </citation>
    <scope>NUCLEOTIDE SEQUENCE</scope>
    <source>
        <strain evidence="2">Expedition CK06-06</strain>
    </source>
</reference>
<evidence type="ECO:0000259" key="1">
    <source>
        <dbReference type="Pfam" id="PF01370"/>
    </source>
</evidence>
<dbReference type="InterPro" id="IPR036291">
    <property type="entry name" value="NAD(P)-bd_dom_sf"/>
</dbReference>
<evidence type="ECO:0000313" key="2">
    <source>
        <dbReference type="EMBL" id="GAG73167.1"/>
    </source>
</evidence>
<feature type="domain" description="NAD-dependent epimerase/dehydratase" evidence="1">
    <location>
        <begin position="3"/>
        <end position="61"/>
    </location>
</feature>
<comment type="caution">
    <text evidence="2">The sequence shown here is derived from an EMBL/GenBank/DDBJ whole genome shotgun (WGS) entry which is preliminary data.</text>
</comment>
<protein>
    <recommendedName>
        <fullName evidence="1">NAD-dependent epimerase/dehydratase domain-containing protein</fullName>
    </recommendedName>
</protein>
<gene>
    <name evidence="2" type="ORF">S01H4_02390</name>
</gene>
<proteinExistence type="predicted"/>
<feature type="non-terminal residue" evidence="2">
    <location>
        <position position="1"/>
    </location>
</feature>
<organism evidence="2">
    <name type="scientific">marine sediment metagenome</name>
    <dbReference type="NCBI Taxonomy" id="412755"/>
    <lineage>
        <taxon>unclassified sequences</taxon>
        <taxon>metagenomes</taxon>
        <taxon>ecological metagenomes</taxon>
    </lineage>
</organism>
<sequence>KMELNLVFLNIARIQDVEAIIFIFSSSVYSDTPTLPKREDMNLIPISPYVALKLILEKYFYIYFKVNR</sequence>
<name>X1AV59_9ZZZZ</name>
<dbReference type="EMBL" id="BART01000516">
    <property type="protein sequence ID" value="GAG73167.1"/>
    <property type="molecule type" value="Genomic_DNA"/>
</dbReference>
<dbReference type="AlphaFoldDB" id="X1AV59"/>